<evidence type="ECO:0008006" key="4">
    <source>
        <dbReference type="Google" id="ProtNLM"/>
    </source>
</evidence>
<dbReference type="InterPro" id="IPR001138">
    <property type="entry name" value="Zn2Cys6_DnaBD"/>
</dbReference>
<dbReference type="PANTHER" id="PTHR38111:SF2">
    <property type="entry name" value="FINGER DOMAIN PROTEIN, PUTATIVE (AFU_ORTHOLOGUE AFUA_1G01560)-RELATED"/>
    <property type="match status" value="1"/>
</dbReference>
<reference evidence="2 3" key="1">
    <citation type="journal article" date="2021" name="Nat. Commun.">
        <title>Genetic determinants of endophytism in the Arabidopsis root mycobiome.</title>
        <authorList>
            <person name="Mesny F."/>
            <person name="Miyauchi S."/>
            <person name="Thiergart T."/>
            <person name="Pickel B."/>
            <person name="Atanasova L."/>
            <person name="Karlsson M."/>
            <person name="Huettel B."/>
            <person name="Barry K.W."/>
            <person name="Haridas S."/>
            <person name="Chen C."/>
            <person name="Bauer D."/>
            <person name="Andreopoulos W."/>
            <person name="Pangilinan J."/>
            <person name="LaButti K."/>
            <person name="Riley R."/>
            <person name="Lipzen A."/>
            <person name="Clum A."/>
            <person name="Drula E."/>
            <person name="Henrissat B."/>
            <person name="Kohler A."/>
            <person name="Grigoriev I.V."/>
            <person name="Martin F.M."/>
            <person name="Hacquard S."/>
        </authorList>
    </citation>
    <scope>NUCLEOTIDE SEQUENCE [LARGE SCALE GENOMIC DNA]</scope>
    <source>
        <strain evidence="2 3">MPI-CAGE-CH-0241</strain>
    </source>
</reference>
<dbReference type="InterPro" id="IPR053178">
    <property type="entry name" value="Osmoadaptation_assoc"/>
</dbReference>
<dbReference type="InterPro" id="IPR036864">
    <property type="entry name" value="Zn2-C6_fun-type_DNA-bd_sf"/>
</dbReference>
<sequence>MKRSLGPLDKRKRLSRCQPCAKRRIKCQGGLPCEYCIRTKKSCVPQTAPTDKLQFVRCTPSQQASQAVELPVQVDRQADLLYFDYFALFIKRCEFTQDFASVTCALLPLTETCPPLREAVIAIGALDASRRSHVRTCSQRQLPHSIAFRSYGTSIRNLQHLLQASGALQSDGVLWCTFLLGLFELMSETSGERWVKHMLYGTSRIVQSLGPTAQTGQLRSRLFEAFRQLEANRAVLYGEDTFLSQAMWLKCHNHLAPSLADPIETGLGALVRMASFSKRFFDHIESIPQELRPGHPIIHELANEGMRIRRQLQCWHDHATLHPDRLNSYLNLALTNYHALALFLCRNYTFYNCWDEQQIPQLTTDDVSTHVDAVLALSEAILKVSSIPGLLLLFPLRMAGASAIAACQRDQTSRLLARVSQNGFLISERVKADLHELWAHERLRSNVELSQEVF</sequence>
<organism evidence="2 3">
    <name type="scientific">Thelonectria olida</name>
    <dbReference type="NCBI Taxonomy" id="1576542"/>
    <lineage>
        <taxon>Eukaryota</taxon>
        <taxon>Fungi</taxon>
        <taxon>Dikarya</taxon>
        <taxon>Ascomycota</taxon>
        <taxon>Pezizomycotina</taxon>
        <taxon>Sordariomycetes</taxon>
        <taxon>Hypocreomycetidae</taxon>
        <taxon>Hypocreales</taxon>
        <taxon>Nectriaceae</taxon>
        <taxon>Thelonectria</taxon>
    </lineage>
</organism>
<keyword evidence="1" id="KW-0539">Nucleus</keyword>
<accession>A0A9P8VSR1</accession>
<dbReference type="GO" id="GO:0008270">
    <property type="term" value="F:zinc ion binding"/>
    <property type="evidence" value="ECO:0007669"/>
    <property type="project" value="InterPro"/>
</dbReference>
<dbReference type="InterPro" id="IPR021858">
    <property type="entry name" value="Fun_TF"/>
</dbReference>
<dbReference type="Pfam" id="PF11951">
    <property type="entry name" value="Fungal_trans_2"/>
    <property type="match status" value="1"/>
</dbReference>
<evidence type="ECO:0000313" key="2">
    <source>
        <dbReference type="EMBL" id="KAH6874074.1"/>
    </source>
</evidence>
<comment type="caution">
    <text evidence="2">The sequence shown here is derived from an EMBL/GenBank/DDBJ whole genome shotgun (WGS) entry which is preliminary data.</text>
</comment>
<dbReference type="OrthoDB" id="194358at2759"/>
<name>A0A9P8VSR1_9HYPO</name>
<dbReference type="PANTHER" id="PTHR38111">
    <property type="entry name" value="ZN(2)-C6 FUNGAL-TYPE DOMAIN-CONTAINING PROTEIN-RELATED"/>
    <property type="match status" value="1"/>
</dbReference>
<dbReference type="Proteomes" id="UP000777438">
    <property type="component" value="Unassembled WGS sequence"/>
</dbReference>
<gene>
    <name evidence="2" type="ORF">B0T10DRAFT_533100</name>
</gene>
<keyword evidence="3" id="KW-1185">Reference proteome</keyword>
<dbReference type="CDD" id="cd00067">
    <property type="entry name" value="GAL4"/>
    <property type="match status" value="1"/>
</dbReference>
<dbReference type="AlphaFoldDB" id="A0A9P8VSR1"/>
<proteinExistence type="predicted"/>
<evidence type="ECO:0000313" key="3">
    <source>
        <dbReference type="Proteomes" id="UP000777438"/>
    </source>
</evidence>
<evidence type="ECO:0000256" key="1">
    <source>
        <dbReference type="ARBA" id="ARBA00023242"/>
    </source>
</evidence>
<dbReference type="GO" id="GO:0000981">
    <property type="term" value="F:DNA-binding transcription factor activity, RNA polymerase II-specific"/>
    <property type="evidence" value="ECO:0007669"/>
    <property type="project" value="InterPro"/>
</dbReference>
<protein>
    <recommendedName>
        <fullName evidence="4">Zn(2)-C6 fungal-type domain-containing protein</fullName>
    </recommendedName>
</protein>
<dbReference type="EMBL" id="JAGPYM010000042">
    <property type="protein sequence ID" value="KAH6874074.1"/>
    <property type="molecule type" value="Genomic_DNA"/>
</dbReference>
<dbReference type="SUPFAM" id="SSF57701">
    <property type="entry name" value="Zn2/Cys6 DNA-binding domain"/>
    <property type="match status" value="1"/>
</dbReference>